<reference evidence="2 3" key="1">
    <citation type="submission" date="2016-11" db="EMBL/GenBank/DDBJ databases">
        <title>Complete Genome Sequence of Bradyrhizobium sp. strain J5, an isolated from soybean nodule in Hokkaido.</title>
        <authorList>
            <person name="Kanehara K."/>
        </authorList>
    </citation>
    <scope>NUCLEOTIDE SEQUENCE [LARGE SCALE GENOMIC DNA]</scope>
    <source>
        <strain evidence="2 3">J5</strain>
    </source>
</reference>
<dbReference type="AlphaFoldDB" id="A0A1L3FAD5"/>
<evidence type="ECO:0000313" key="3">
    <source>
        <dbReference type="Proteomes" id="UP000181962"/>
    </source>
</evidence>
<evidence type="ECO:0000313" key="2">
    <source>
        <dbReference type="EMBL" id="APG10243.1"/>
    </source>
</evidence>
<dbReference type="Proteomes" id="UP000181962">
    <property type="component" value="Chromosome"/>
</dbReference>
<dbReference type="OrthoDB" id="8232895at2"/>
<proteinExistence type="predicted"/>
<dbReference type="EMBL" id="CP017637">
    <property type="protein sequence ID" value="APG10243.1"/>
    <property type="molecule type" value="Genomic_DNA"/>
</dbReference>
<feature type="compositionally biased region" description="Basic and acidic residues" evidence="1">
    <location>
        <begin position="174"/>
        <end position="184"/>
    </location>
</feature>
<accession>A0A1L3FAD5</accession>
<feature type="compositionally biased region" description="Basic and acidic residues" evidence="1">
    <location>
        <begin position="34"/>
        <end position="49"/>
    </location>
</feature>
<gene>
    <name evidence="2" type="ORF">BKD09_18100</name>
</gene>
<evidence type="ECO:0000256" key="1">
    <source>
        <dbReference type="SAM" id="MobiDB-lite"/>
    </source>
</evidence>
<protein>
    <submittedName>
        <fullName evidence="2">Uncharacterized protein</fullName>
    </submittedName>
</protein>
<name>A0A1L3FAD5_BRAJP</name>
<feature type="compositionally biased region" description="Basic and acidic residues" evidence="1">
    <location>
        <begin position="132"/>
        <end position="142"/>
    </location>
</feature>
<feature type="region of interest" description="Disordered" evidence="1">
    <location>
        <begin position="1"/>
        <end position="215"/>
    </location>
</feature>
<organism evidence="2 3">
    <name type="scientific">Bradyrhizobium japonicum</name>
    <dbReference type="NCBI Taxonomy" id="375"/>
    <lineage>
        <taxon>Bacteria</taxon>
        <taxon>Pseudomonadati</taxon>
        <taxon>Pseudomonadota</taxon>
        <taxon>Alphaproteobacteria</taxon>
        <taxon>Hyphomicrobiales</taxon>
        <taxon>Nitrobacteraceae</taxon>
        <taxon>Bradyrhizobium</taxon>
    </lineage>
</organism>
<sequence length="215" mass="22827">MTGLLQNLARIGRGEPIPGAARVALPPRFAAPPRNDDAPVHETTQDERQTPASSPAALPNMTGADDPATGVQAPQRRQREPDNEGAPLRLEAKVAAAAQPLQSTDALSRSPVDAPLPAAPRDPPRGTQPRDTVLRDTPRPRNEAATPPALPLGQTVLAGQAQRRRETPPVIKVTIDRIDIRSPEPPRAVRAVKPAPKPSVSLSDYLRRPGPGGRA</sequence>
<dbReference type="RefSeq" id="WP_071911628.1">
    <property type="nucleotide sequence ID" value="NZ_CP017637.1"/>
</dbReference>